<comment type="caution">
    <text evidence="2">The sequence shown here is derived from an EMBL/GenBank/DDBJ whole genome shotgun (WGS) entry which is preliminary data.</text>
</comment>
<evidence type="ECO:0000256" key="1">
    <source>
        <dbReference type="SAM" id="SignalP"/>
    </source>
</evidence>
<feature type="signal peptide" evidence="1">
    <location>
        <begin position="1"/>
        <end position="31"/>
    </location>
</feature>
<accession>A0A3D0WBZ4</accession>
<evidence type="ECO:0008006" key="4">
    <source>
        <dbReference type="Google" id="ProtNLM"/>
    </source>
</evidence>
<organism evidence="2 3">
    <name type="scientific">Sphingomonas bacterium</name>
    <dbReference type="NCBI Taxonomy" id="1895847"/>
    <lineage>
        <taxon>Bacteria</taxon>
        <taxon>Pseudomonadati</taxon>
        <taxon>Pseudomonadota</taxon>
        <taxon>Alphaproteobacteria</taxon>
        <taxon>Sphingomonadales</taxon>
        <taxon>Sphingomonadaceae</taxon>
        <taxon>Sphingomonas</taxon>
    </lineage>
</organism>
<dbReference type="AlphaFoldDB" id="A0A3D0WBZ4"/>
<gene>
    <name evidence="2" type="ORF">DEP91_08685</name>
</gene>
<sequence length="105" mass="11554">MKRSIGDESGKRIKFSVAMCFVIVAAVPAIAQDLPTDQLERHADTVRQGNLVRQTVGRQTYARWGGRATPAQARACANKSQLRAQYGAGNLKVQRLYSLCRSVGY</sequence>
<evidence type="ECO:0000313" key="2">
    <source>
        <dbReference type="EMBL" id="HCB76236.1"/>
    </source>
</evidence>
<dbReference type="EMBL" id="DOYJ01000241">
    <property type="protein sequence ID" value="HCB76236.1"/>
    <property type="molecule type" value="Genomic_DNA"/>
</dbReference>
<evidence type="ECO:0000313" key="3">
    <source>
        <dbReference type="Proteomes" id="UP000262699"/>
    </source>
</evidence>
<dbReference type="Proteomes" id="UP000262699">
    <property type="component" value="Unassembled WGS sequence"/>
</dbReference>
<name>A0A3D0WBZ4_9SPHN</name>
<protein>
    <recommendedName>
        <fullName evidence="4">UrcA family protein</fullName>
    </recommendedName>
</protein>
<feature type="chain" id="PRO_5017543390" description="UrcA family protein" evidence="1">
    <location>
        <begin position="32"/>
        <end position="105"/>
    </location>
</feature>
<proteinExistence type="predicted"/>
<reference evidence="2 3" key="1">
    <citation type="journal article" date="2018" name="Nat. Biotechnol.">
        <title>A standardized bacterial taxonomy based on genome phylogeny substantially revises the tree of life.</title>
        <authorList>
            <person name="Parks D.H."/>
            <person name="Chuvochina M."/>
            <person name="Waite D.W."/>
            <person name="Rinke C."/>
            <person name="Skarshewski A."/>
            <person name="Chaumeil P.A."/>
            <person name="Hugenholtz P."/>
        </authorList>
    </citation>
    <scope>NUCLEOTIDE SEQUENCE [LARGE SCALE GENOMIC DNA]</scope>
    <source>
        <strain evidence="2">UBA9015</strain>
    </source>
</reference>
<keyword evidence="1" id="KW-0732">Signal</keyword>